<name>A0ABT3CS59_9BACT</name>
<dbReference type="InterPro" id="IPR001204">
    <property type="entry name" value="Phos_transporter"/>
</dbReference>
<keyword evidence="5 6" id="KW-0472">Membrane</keyword>
<dbReference type="EMBL" id="JAOYOD010000001">
    <property type="protein sequence ID" value="MCV9386393.1"/>
    <property type="molecule type" value="Genomic_DNA"/>
</dbReference>
<evidence type="ECO:0000256" key="3">
    <source>
        <dbReference type="ARBA" id="ARBA00022692"/>
    </source>
</evidence>
<feature type="transmembrane region" description="Helical" evidence="6">
    <location>
        <begin position="150"/>
        <end position="173"/>
    </location>
</feature>
<keyword evidence="8" id="KW-1185">Reference proteome</keyword>
<feature type="transmembrane region" description="Helical" evidence="6">
    <location>
        <begin position="226"/>
        <end position="245"/>
    </location>
</feature>
<keyword evidence="4 6" id="KW-1133">Transmembrane helix</keyword>
<keyword evidence="2 6" id="KW-0813">Transport</keyword>
<evidence type="ECO:0000313" key="7">
    <source>
        <dbReference type="EMBL" id="MCV9386393.1"/>
    </source>
</evidence>
<feature type="transmembrane region" description="Helical" evidence="6">
    <location>
        <begin position="43"/>
        <end position="64"/>
    </location>
</feature>
<feature type="transmembrane region" description="Helical" evidence="6">
    <location>
        <begin position="492"/>
        <end position="510"/>
    </location>
</feature>
<evidence type="ECO:0000313" key="8">
    <source>
        <dbReference type="Proteomes" id="UP001300692"/>
    </source>
</evidence>
<dbReference type="Proteomes" id="UP001300692">
    <property type="component" value="Unassembled WGS sequence"/>
</dbReference>
<sequence length="531" mass="58456">MDIYFLFVVILFALAASDLVVGVSNDAVNFLNSAIGSKVGKRWLIMGVASLGILFGVLFSSGMMEVARKGIFNPELFTFAHVMVIFLAVMLTDILLLDLFNTLGMPTSTTVSIVFELLGAAVAVSTFHLIQTGESLSELVNYINTSKAILIISGIFLSIFVAFSAGVIAQFISRLMFSFRYKERLNSVGPWWTGIAMTILSYFIIIKGLKGSVFFNNDFNNWVQANNYWLVIANLIFWTALSFGLQKYTKINILKVLVFVGTFSLALAFASNDLVNFIGVPIAGFQSFMAWKGSGIGADSFMMDALGGKVPTPMIILVLAAAVMIITLWKSKKARTVTATEINLSRQEEGNERFKPNWLARTFVNLNQKLINYVFALLPEKMKHKIKKNYDRNNLKNEAKGASFDMVRASVNLTIASMLIAIATSYKMPLSTTYVSFMVAMGTSLADKAWGNGTAAHRVAGVLNVIGGWFMTAIIAFSISAFFATLIFSWDLAGLTIVILLVAAILFLSYRHHSRQQQEVENEPEQGIVNG</sequence>
<comment type="subcellular location">
    <subcellularLocation>
        <location evidence="1 6">Membrane</location>
        <topology evidence="1 6">Multi-pass membrane protein</topology>
    </subcellularLocation>
</comment>
<dbReference type="PANTHER" id="PTHR11101:SF16">
    <property type="entry name" value="PHOSPHATE TRANSPORTER"/>
    <property type="match status" value="1"/>
</dbReference>
<evidence type="ECO:0000256" key="5">
    <source>
        <dbReference type="ARBA" id="ARBA00023136"/>
    </source>
</evidence>
<keyword evidence="3 6" id="KW-0812">Transmembrane</keyword>
<feature type="transmembrane region" description="Helical" evidence="6">
    <location>
        <begin position="109"/>
        <end position="130"/>
    </location>
</feature>
<keyword evidence="6" id="KW-0592">Phosphate transport</keyword>
<comment type="similarity">
    <text evidence="6">Belongs to the inorganic phosphate transporter (PiT) (TC 2.A.20) family.</text>
</comment>
<accession>A0ABT3CS59</accession>
<dbReference type="PANTHER" id="PTHR11101">
    <property type="entry name" value="PHOSPHATE TRANSPORTER"/>
    <property type="match status" value="1"/>
</dbReference>
<reference evidence="7 8" key="1">
    <citation type="submission" date="2022-10" db="EMBL/GenBank/DDBJ databases">
        <title>Comparative genomics and taxonomic characterization of three novel marine species of genus Reichenbachiella exhibiting antioxidant and polysaccharide degradation activities.</title>
        <authorList>
            <person name="Muhammad N."/>
            <person name="Lee Y.-J."/>
            <person name="Ko J."/>
            <person name="Kim S.-G."/>
        </authorList>
    </citation>
    <scope>NUCLEOTIDE SEQUENCE [LARGE SCALE GENOMIC DNA]</scope>
    <source>
        <strain evidence="7 8">ABR2-5</strain>
    </source>
</reference>
<evidence type="ECO:0000256" key="1">
    <source>
        <dbReference type="ARBA" id="ARBA00004141"/>
    </source>
</evidence>
<comment type="caution">
    <text evidence="7">The sequence shown here is derived from an EMBL/GenBank/DDBJ whole genome shotgun (WGS) entry which is preliminary data.</text>
</comment>
<proteinExistence type="inferred from homology"/>
<dbReference type="Pfam" id="PF01384">
    <property type="entry name" value="PHO4"/>
    <property type="match status" value="1"/>
</dbReference>
<evidence type="ECO:0000256" key="2">
    <source>
        <dbReference type="ARBA" id="ARBA00022448"/>
    </source>
</evidence>
<dbReference type="RefSeq" id="WP_264137182.1">
    <property type="nucleotide sequence ID" value="NZ_JAOYOD010000001.1"/>
</dbReference>
<feature type="transmembrane region" description="Helical" evidence="6">
    <location>
        <begin position="76"/>
        <end position="97"/>
    </location>
</feature>
<feature type="transmembrane region" description="Helical" evidence="6">
    <location>
        <begin position="252"/>
        <end position="271"/>
    </location>
</feature>
<protein>
    <recommendedName>
        <fullName evidence="6">Phosphate transporter</fullName>
    </recommendedName>
</protein>
<feature type="transmembrane region" description="Helical" evidence="6">
    <location>
        <begin position="6"/>
        <end position="31"/>
    </location>
</feature>
<evidence type="ECO:0000256" key="4">
    <source>
        <dbReference type="ARBA" id="ARBA00022989"/>
    </source>
</evidence>
<gene>
    <name evidence="7" type="ORF">N7U62_06945</name>
</gene>
<organism evidence="7 8">
    <name type="scientific">Reichenbachiella ulvae</name>
    <dbReference type="NCBI Taxonomy" id="2980104"/>
    <lineage>
        <taxon>Bacteria</taxon>
        <taxon>Pseudomonadati</taxon>
        <taxon>Bacteroidota</taxon>
        <taxon>Cytophagia</taxon>
        <taxon>Cytophagales</taxon>
        <taxon>Reichenbachiellaceae</taxon>
        <taxon>Reichenbachiella</taxon>
    </lineage>
</organism>
<feature type="transmembrane region" description="Helical" evidence="6">
    <location>
        <begin position="185"/>
        <end position="206"/>
    </location>
</feature>
<feature type="transmembrane region" description="Helical" evidence="6">
    <location>
        <begin position="310"/>
        <end position="329"/>
    </location>
</feature>
<evidence type="ECO:0000256" key="6">
    <source>
        <dbReference type="RuleBase" id="RU363058"/>
    </source>
</evidence>
<feature type="transmembrane region" description="Helical" evidence="6">
    <location>
        <begin position="462"/>
        <end position="486"/>
    </location>
</feature>